<feature type="compositionally biased region" description="Basic and acidic residues" evidence="7">
    <location>
        <begin position="177"/>
        <end position="193"/>
    </location>
</feature>
<keyword evidence="5 8" id="KW-1133">Transmembrane helix</keyword>
<dbReference type="PANTHER" id="PTHR34582:SF2">
    <property type="entry name" value="UPF0702 TRANSMEMBRANE PROTEIN YDFR"/>
    <property type="match status" value="1"/>
</dbReference>
<gene>
    <name evidence="10" type="ORF">ACFFIX_19235</name>
</gene>
<dbReference type="Proteomes" id="UP001589854">
    <property type="component" value="Unassembled WGS sequence"/>
</dbReference>
<evidence type="ECO:0000256" key="6">
    <source>
        <dbReference type="ARBA" id="ARBA00023136"/>
    </source>
</evidence>
<dbReference type="EMBL" id="JBHLVO010000021">
    <property type="protein sequence ID" value="MFC0273529.1"/>
    <property type="molecule type" value="Genomic_DNA"/>
</dbReference>
<dbReference type="PANTHER" id="PTHR34582">
    <property type="entry name" value="UPF0702 TRANSMEMBRANE PROTEIN YCAP"/>
    <property type="match status" value="1"/>
</dbReference>
<evidence type="ECO:0000256" key="2">
    <source>
        <dbReference type="ARBA" id="ARBA00006448"/>
    </source>
</evidence>
<evidence type="ECO:0000256" key="1">
    <source>
        <dbReference type="ARBA" id="ARBA00004651"/>
    </source>
</evidence>
<comment type="subcellular location">
    <subcellularLocation>
        <location evidence="1">Cell membrane</location>
        <topology evidence="1">Multi-pass membrane protein</topology>
    </subcellularLocation>
</comment>
<keyword evidence="11" id="KW-1185">Reference proteome</keyword>
<dbReference type="Gene3D" id="3.30.240.20">
    <property type="entry name" value="bsu07140 like domains"/>
    <property type="match status" value="1"/>
</dbReference>
<dbReference type="Pfam" id="PF04239">
    <property type="entry name" value="DUF421"/>
    <property type="match status" value="1"/>
</dbReference>
<feature type="region of interest" description="Disordered" evidence="7">
    <location>
        <begin position="174"/>
        <end position="193"/>
    </location>
</feature>
<evidence type="ECO:0000313" key="11">
    <source>
        <dbReference type="Proteomes" id="UP001589854"/>
    </source>
</evidence>
<keyword evidence="3" id="KW-1003">Cell membrane</keyword>
<evidence type="ECO:0000256" key="8">
    <source>
        <dbReference type="SAM" id="Phobius"/>
    </source>
</evidence>
<comment type="similarity">
    <text evidence="2">Belongs to the UPF0702 family.</text>
</comment>
<evidence type="ECO:0000256" key="4">
    <source>
        <dbReference type="ARBA" id="ARBA00022692"/>
    </source>
</evidence>
<feature type="transmembrane region" description="Helical" evidence="8">
    <location>
        <begin position="55"/>
        <end position="73"/>
    </location>
</feature>
<evidence type="ECO:0000256" key="5">
    <source>
        <dbReference type="ARBA" id="ARBA00022989"/>
    </source>
</evidence>
<comment type="caution">
    <text evidence="10">The sequence shown here is derived from an EMBL/GenBank/DDBJ whole genome shotgun (WGS) entry which is preliminary data.</text>
</comment>
<name>A0ABV6GIM3_9BACI</name>
<keyword evidence="6 8" id="KW-0472">Membrane</keyword>
<evidence type="ECO:0000259" key="9">
    <source>
        <dbReference type="Pfam" id="PF04239"/>
    </source>
</evidence>
<dbReference type="InterPro" id="IPR007353">
    <property type="entry name" value="DUF421"/>
</dbReference>
<evidence type="ECO:0000256" key="3">
    <source>
        <dbReference type="ARBA" id="ARBA00022475"/>
    </source>
</evidence>
<keyword evidence="4 8" id="KW-0812">Transmembrane</keyword>
<evidence type="ECO:0000313" key="10">
    <source>
        <dbReference type="EMBL" id="MFC0273529.1"/>
    </source>
</evidence>
<dbReference type="InterPro" id="IPR023090">
    <property type="entry name" value="UPF0702_alpha/beta_dom_sf"/>
</dbReference>
<accession>A0ABV6GIM3</accession>
<proteinExistence type="inferred from homology"/>
<protein>
    <submittedName>
        <fullName evidence="10">DUF421 domain-containing protein</fullName>
    </submittedName>
</protein>
<sequence>MNVAFKAVIMIFVGVFLLRIAGRKSISQMTVAQTVIMISIGSIIIQPFIENNVWKTILAAAIFIGFLVLMEFLQVRFNFFEKLLTGKAVVVIENGVVNENNLKKLRFTVDQLEMRLRQNGITDFKKIKLATLEPNGQIGYEWMPSAQPVTVGDLERIFEKLGYHIPQQASSAPNLFDEVKNKGHEKDVPKHLK</sequence>
<feature type="domain" description="YetF C-terminal" evidence="9">
    <location>
        <begin position="76"/>
        <end position="141"/>
    </location>
</feature>
<dbReference type="RefSeq" id="WP_378936909.1">
    <property type="nucleotide sequence ID" value="NZ_JBHLVO010000021.1"/>
</dbReference>
<feature type="transmembrane region" description="Helical" evidence="8">
    <location>
        <begin position="6"/>
        <end position="22"/>
    </location>
</feature>
<evidence type="ECO:0000256" key="7">
    <source>
        <dbReference type="SAM" id="MobiDB-lite"/>
    </source>
</evidence>
<reference evidence="10 11" key="1">
    <citation type="submission" date="2024-09" db="EMBL/GenBank/DDBJ databases">
        <authorList>
            <person name="Sun Q."/>
            <person name="Mori K."/>
        </authorList>
    </citation>
    <scope>NUCLEOTIDE SEQUENCE [LARGE SCALE GENOMIC DNA]</scope>
    <source>
        <strain evidence="10 11">CCM 7228</strain>
    </source>
</reference>
<feature type="transmembrane region" description="Helical" evidence="8">
    <location>
        <begin position="29"/>
        <end position="49"/>
    </location>
</feature>
<organism evidence="10 11">
    <name type="scientific">Metabacillus herbersteinensis</name>
    <dbReference type="NCBI Taxonomy" id="283816"/>
    <lineage>
        <taxon>Bacteria</taxon>
        <taxon>Bacillati</taxon>
        <taxon>Bacillota</taxon>
        <taxon>Bacilli</taxon>
        <taxon>Bacillales</taxon>
        <taxon>Bacillaceae</taxon>
        <taxon>Metabacillus</taxon>
    </lineage>
</organism>